<proteinExistence type="predicted"/>
<dbReference type="AlphaFoldDB" id="A0A0V0T868"/>
<dbReference type="EMBL" id="JYDJ01000476">
    <property type="protein sequence ID" value="KRX35093.1"/>
    <property type="molecule type" value="Genomic_DNA"/>
</dbReference>
<name>A0A0V0T868_9BILA</name>
<gene>
    <name evidence="1" type="ORF">T05_188</name>
</gene>
<protein>
    <submittedName>
        <fullName evidence="1">Uncharacterized protein</fullName>
    </submittedName>
</protein>
<comment type="caution">
    <text evidence="1">The sequence shown here is derived from an EMBL/GenBank/DDBJ whole genome shotgun (WGS) entry which is preliminary data.</text>
</comment>
<keyword evidence="2" id="KW-1185">Reference proteome</keyword>
<accession>A0A0V0T868</accession>
<reference evidence="1 2" key="1">
    <citation type="submission" date="2015-01" db="EMBL/GenBank/DDBJ databases">
        <title>Evolution of Trichinella species and genotypes.</title>
        <authorList>
            <person name="Korhonen P.K."/>
            <person name="Edoardo P."/>
            <person name="Giuseppe L.R."/>
            <person name="Gasser R.B."/>
        </authorList>
    </citation>
    <scope>NUCLEOTIDE SEQUENCE [LARGE SCALE GENOMIC DNA]</scope>
    <source>
        <strain evidence="1">ISS417</strain>
    </source>
</reference>
<sequence>MEERGCSPVSDRQIALLSRGFGCAAVGRLSGVPVAPTGVGQMNAHTGHETLLQAALQPGLPSLASAGRFASTFIATATGISYVDICIMRN</sequence>
<evidence type="ECO:0000313" key="1">
    <source>
        <dbReference type="EMBL" id="KRX35093.1"/>
    </source>
</evidence>
<evidence type="ECO:0000313" key="2">
    <source>
        <dbReference type="Proteomes" id="UP000055048"/>
    </source>
</evidence>
<dbReference type="STRING" id="144512.A0A0V0T868"/>
<organism evidence="1 2">
    <name type="scientific">Trichinella murrelli</name>
    <dbReference type="NCBI Taxonomy" id="144512"/>
    <lineage>
        <taxon>Eukaryota</taxon>
        <taxon>Metazoa</taxon>
        <taxon>Ecdysozoa</taxon>
        <taxon>Nematoda</taxon>
        <taxon>Enoplea</taxon>
        <taxon>Dorylaimia</taxon>
        <taxon>Trichinellida</taxon>
        <taxon>Trichinellidae</taxon>
        <taxon>Trichinella</taxon>
    </lineage>
</organism>
<dbReference type="Proteomes" id="UP000055048">
    <property type="component" value="Unassembled WGS sequence"/>
</dbReference>